<gene>
    <name evidence="2" type="ORF">TCNE_LOCUS6597</name>
</gene>
<sequence>MRAEWTAALLGDVYVFVRIFGLMFICIYAIVMCRKKRSRELISTATMSADALSPTPYASLYVASFIILHPKKKE</sequence>
<reference evidence="4" key="1">
    <citation type="submission" date="2016-06" db="UniProtKB">
        <authorList>
            <consortium name="WormBaseParasite"/>
        </authorList>
    </citation>
    <scope>IDENTIFICATION</scope>
</reference>
<dbReference type="AlphaFoldDB" id="A0A183UDM7"/>
<evidence type="ECO:0000313" key="4">
    <source>
        <dbReference type="WBParaSite" id="TCNE_0000659701-mRNA-1"/>
    </source>
</evidence>
<accession>A0A183UDM7</accession>
<evidence type="ECO:0000313" key="2">
    <source>
        <dbReference type="EMBL" id="VDM37918.1"/>
    </source>
</evidence>
<evidence type="ECO:0000256" key="1">
    <source>
        <dbReference type="SAM" id="Phobius"/>
    </source>
</evidence>
<evidence type="ECO:0000313" key="3">
    <source>
        <dbReference type="Proteomes" id="UP000050794"/>
    </source>
</evidence>
<keyword evidence="1" id="KW-1133">Transmembrane helix</keyword>
<feature type="transmembrane region" description="Helical" evidence="1">
    <location>
        <begin position="13"/>
        <end position="31"/>
    </location>
</feature>
<dbReference type="Proteomes" id="UP000050794">
    <property type="component" value="Unassembled WGS sequence"/>
</dbReference>
<protein>
    <submittedName>
        <fullName evidence="4">ORF5a</fullName>
    </submittedName>
</protein>
<keyword evidence="1" id="KW-0472">Membrane</keyword>
<reference evidence="2 3" key="2">
    <citation type="submission" date="2018-11" db="EMBL/GenBank/DDBJ databases">
        <authorList>
            <consortium name="Pathogen Informatics"/>
        </authorList>
    </citation>
    <scope>NUCLEOTIDE SEQUENCE [LARGE SCALE GENOMIC DNA]</scope>
</reference>
<name>A0A183UDM7_TOXCA</name>
<dbReference type="EMBL" id="UYWY01019519">
    <property type="protein sequence ID" value="VDM37918.1"/>
    <property type="molecule type" value="Genomic_DNA"/>
</dbReference>
<keyword evidence="3" id="KW-1185">Reference proteome</keyword>
<dbReference type="WBParaSite" id="TCNE_0000659701-mRNA-1">
    <property type="protein sequence ID" value="TCNE_0000659701-mRNA-1"/>
    <property type="gene ID" value="TCNE_0000659701"/>
</dbReference>
<proteinExistence type="predicted"/>
<organism evidence="3 4">
    <name type="scientific">Toxocara canis</name>
    <name type="common">Canine roundworm</name>
    <dbReference type="NCBI Taxonomy" id="6265"/>
    <lineage>
        <taxon>Eukaryota</taxon>
        <taxon>Metazoa</taxon>
        <taxon>Ecdysozoa</taxon>
        <taxon>Nematoda</taxon>
        <taxon>Chromadorea</taxon>
        <taxon>Rhabditida</taxon>
        <taxon>Spirurina</taxon>
        <taxon>Ascaridomorpha</taxon>
        <taxon>Ascaridoidea</taxon>
        <taxon>Toxocaridae</taxon>
        <taxon>Toxocara</taxon>
    </lineage>
</organism>
<keyword evidence="1" id="KW-0812">Transmembrane</keyword>